<feature type="region of interest" description="Disordered" evidence="5">
    <location>
        <begin position="312"/>
        <end position="393"/>
    </location>
</feature>
<dbReference type="InterPro" id="IPR019979">
    <property type="entry name" value="Ribosomal_uS17_CS"/>
</dbReference>
<sequence length="557" mass="62055">MTSSTSRHHSRSSSSSAPSSSSSRQRSSSVSGERSHRRSSSKQSKSSSSANGTPQSPIRRKPASAKTTPMHDDSDAGRLIPAVRPALAIDYLGNGWLNEDDIAASWKFMTKQKNDLINGLRLENASWRNWAKQRHNLKTVSPKTLNWLKDSDTTWLYGPLYKANIDEFDLARFGAQTVPGGTKIPTTPTTKNGLKPALKHKTASELFKADTLFHVQSDLKLDRKIEPKSKAQQTAVFKQHRQPKLRFNDSVEQCVSVDTDVLSADELDEDDEEDAGLLMRISEKRPARSIVRIHPTKLKAENMIGMQIEDDSDNEEMPFRPHQGSPYTGSETTYVRTTKEDGTDTDGDDEAAIAEVPYTRHSGSTEASAAGAPLARSLSPSSHPESDKNGGLGQRAYDLVNNVRDIIEKAFQKQQGIFQNAKVAGKKSVKNNRWYKEVGLGFKTPKEAIEGHYIDKKCPFTGDVSIRGRILTGEIISTKMKRTIIIRREYLHFISKYNRYEKRHKNLAAHMSPAFIGVQQGDSVTVGQCRPLSKTVRFNVLKVQKKVVKGAKNFAKF</sequence>
<dbReference type="Pfam" id="PF08550">
    <property type="entry name" value="GATA_AreA"/>
    <property type="match status" value="1"/>
</dbReference>
<dbReference type="InterPro" id="IPR013860">
    <property type="entry name" value="AreA_GATA"/>
</dbReference>
<dbReference type="GO" id="GO:0003735">
    <property type="term" value="F:structural constituent of ribosome"/>
    <property type="evidence" value="ECO:0007669"/>
    <property type="project" value="InterPro"/>
</dbReference>
<protein>
    <recommendedName>
        <fullName evidence="10">40S ribosomal protein S11 N-terminal domain-containing protein</fullName>
    </recommendedName>
</protein>
<evidence type="ECO:0000256" key="2">
    <source>
        <dbReference type="ARBA" id="ARBA00022980"/>
    </source>
</evidence>
<feature type="region of interest" description="Disordered" evidence="5">
    <location>
        <begin position="1"/>
        <end position="77"/>
    </location>
</feature>
<dbReference type="FunFam" id="2.40.50.1000:FF:000001">
    <property type="entry name" value="40S ribosomal protein S11"/>
    <property type="match status" value="1"/>
</dbReference>
<feature type="compositionally biased region" description="Polar residues" evidence="5">
    <location>
        <begin position="325"/>
        <end position="336"/>
    </location>
</feature>
<feature type="domain" description="Nitrogen regulatory protein areA GATA-like" evidence="6">
    <location>
        <begin position="105"/>
        <end position="132"/>
    </location>
</feature>
<dbReference type="InterPro" id="IPR000266">
    <property type="entry name" value="Ribosomal_uS17"/>
</dbReference>
<dbReference type="Pfam" id="PF00366">
    <property type="entry name" value="Ribosomal_S17"/>
    <property type="match status" value="1"/>
</dbReference>
<evidence type="ECO:0000256" key="3">
    <source>
        <dbReference type="ARBA" id="ARBA00023274"/>
    </source>
</evidence>
<organism evidence="8 9">
    <name type="scientific">Linnemannia gamsii</name>
    <dbReference type="NCBI Taxonomy" id="64522"/>
    <lineage>
        <taxon>Eukaryota</taxon>
        <taxon>Fungi</taxon>
        <taxon>Fungi incertae sedis</taxon>
        <taxon>Mucoromycota</taxon>
        <taxon>Mortierellomycotina</taxon>
        <taxon>Mortierellomycetes</taxon>
        <taxon>Mortierellales</taxon>
        <taxon>Mortierellaceae</taxon>
        <taxon>Linnemannia</taxon>
    </lineage>
</organism>
<dbReference type="CDD" id="cd00364">
    <property type="entry name" value="Ribosomal_uS17"/>
    <property type="match status" value="1"/>
</dbReference>
<dbReference type="PANTHER" id="PTHR10744:SF9">
    <property type="entry name" value="40S RIBOSOMAL PROTEIN S11-RELATED"/>
    <property type="match status" value="1"/>
</dbReference>
<dbReference type="OrthoDB" id="5563539at2759"/>
<gene>
    <name evidence="8" type="ORF">BGZ97_011238</name>
</gene>
<feature type="domain" description="Small ribosomal subunit protein uS17 N-terminal" evidence="7">
    <location>
        <begin position="408"/>
        <end position="471"/>
    </location>
</feature>
<dbReference type="SUPFAM" id="SSF50249">
    <property type="entry name" value="Nucleic acid-binding proteins"/>
    <property type="match status" value="1"/>
</dbReference>
<dbReference type="PRINTS" id="PR00973">
    <property type="entry name" value="RIBOSOMALS17"/>
</dbReference>
<feature type="compositionally biased region" description="Acidic residues" evidence="5">
    <location>
        <begin position="343"/>
        <end position="352"/>
    </location>
</feature>
<dbReference type="GO" id="GO:0022627">
    <property type="term" value="C:cytosolic small ribosomal subunit"/>
    <property type="evidence" value="ECO:0007669"/>
    <property type="project" value="TreeGrafter"/>
</dbReference>
<comment type="caution">
    <text evidence="8">The sequence shown here is derived from an EMBL/GenBank/DDBJ whole genome shotgun (WGS) entry which is preliminary data.</text>
</comment>
<dbReference type="PROSITE" id="PS00056">
    <property type="entry name" value="RIBOSOMAL_S17"/>
    <property type="match status" value="1"/>
</dbReference>
<dbReference type="Proteomes" id="UP000823405">
    <property type="component" value="Unassembled WGS sequence"/>
</dbReference>
<dbReference type="AlphaFoldDB" id="A0A9P6R4K4"/>
<feature type="compositionally biased region" description="Basic residues" evidence="5">
    <location>
        <begin position="1"/>
        <end position="11"/>
    </location>
</feature>
<evidence type="ECO:0000256" key="5">
    <source>
        <dbReference type="SAM" id="MobiDB-lite"/>
    </source>
</evidence>
<evidence type="ECO:0000256" key="1">
    <source>
        <dbReference type="ARBA" id="ARBA00010254"/>
    </source>
</evidence>
<evidence type="ECO:0000256" key="4">
    <source>
        <dbReference type="RuleBase" id="RU003872"/>
    </source>
</evidence>
<evidence type="ECO:0000259" key="6">
    <source>
        <dbReference type="Pfam" id="PF08550"/>
    </source>
</evidence>
<dbReference type="Gene3D" id="2.40.50.1000">
    <property type="match status" value="1"/>
</dbReference>
<keyword evidence="9" id="KW-1185">Reference proteome</keyword>
<accession>A0A9P6R4K4</accession>
<dbReference type="PANTHER" id="PTHR10744">
    <property type="entry name" value="40S RIBOSOMAL PROTEIN S11 FAMILY MEMBER"/>
    <property type="match status" value="1"/>
</dbReference>
<evidence type="ECO:0000259" key="7">
    <source>
        <dbReference type="Pfam" id="PF16205"/>
    </source>
</evidence>
<keyword evidence="3 4" id="KW-0687">Ribonucleoprotein</keyword>
<dbReference type="InterPro" id="IPR012340">
    <property type="entry name" value="NA-bd_OB-fold"/>
</dbReference>
<evidence type="ECO:0008006" key="10">
    <source>
        <dbReference type="Google" id="ProtNLM"/>
    </source>
</evidence>
<proteinExistence type="inferred from homology"/>
<evidence type="ECO:0000313" key="8">
    <source>
        <dbReference type="EMBL" id="KAG0312371.1"/>
    </source>
</evidence>
<evidence type="ECO:0000313" key="9">
    <source>
        <dbReference type="Proteomes" id="UP000823405"/>
    </source>
</evidence>
<keyword evidence="2 4" id="KW-0689">Ribosomal protein</keyword>
<feature type="compositionally biased region" description="Low complexity" evidence="5">
    <location>
        <begin position="12"/>
        <end position="32"/>
    </location>
</feature>
<dbReference type="GO" id="GO:0006412">
    <property type="term" value="P:translation"/>
    <property type="evidence" value="ECO:0007669"/>
    <property type="project" value="InterPro"/>
</dbReference>
<dbReference type="EMBL" id="JAAAIN010000621">
    <property type="protein sequence ID" value="KAG0312371.1"/>
    <property type="molecule type" value="Genomic_DNA"/>
</dbReference>
<reference evidence="8" key="1">
    <citation type="journal article" date="2020" name="Fungal Divers.">
        <title>Resolving the Mortierellaceae phylogeny through synthesis of multi-gene phylogenetics and phylogenomics.</title>
        <authorList>
            <person name="Vandepol N."/>
            <person name="Liber J."/>
            <person name="Desiro A."/>
            <person name="Na H."/>
            <person name="Kennedy M."/>
            <person name="Barry K."/>
            <person name="Grigoriev I.V."/>
            <person name="Miller A.N."/>
            <person name="O'Donnell K."/>
            <person name="Stajich J.E."/>
            <person name="Bonito G."/>
        </authorList>
    </citation>
    <scope>NUCLEOTIDE SEQUENCE</scope>
    <source>
        <strain evidence="8">NVP60</strain>
    </source>
</reference>
<name>A0A9P6R4K4_9FUNG</name>
<dbReference type="Pfam" id="PF16205">
    <property type="entry name" value="Ribosomal_S17_N"/>
    <property type="match status" value="1"/>
</dbReference>
<dbReference type="InterPro" id="IPR032440">
    <property type="entry name" value="Ribosomal_uS17_N"/>
</dbReference>
<comment type="similarity">
    <text evidence="1 4">Belongs to the universal ribosomal protein uS17 family.</text>
</comment>